<evidence type="ECO:0000313" key="4">
    <source>
        <dbReference type="EMBL" id="HGY95528.1"/>
    </source>
</evidence>
<name>A0A7V4XUQ5_9BACT</name>
<organism evidence="4">
    <name type="scientific">Acidobacterium capsulatum</name>
    <dbReference type="NCBI Taxonomy" id="33075"/>
    <lineage>
        <taxon>Bacteria</taxon>
        <taxon>Pseudomonadati</taxon>
        <taxon>Acidobacteriota</taxon>
        <taxon>Terriglobia</taxon>
        <taxon>Terriglobales</taxon>
        <taxon>Acidobacteriaceae</taxon>
        <taxon>Acidobacterium</taxon>
    </lineage>
</organism>
<keyword evidence="1 2" id="KW-0597">Phosphoprotein</keyword>
<dbReference type="InterPro" id="IPR011006">
    <property type="entry name" value="CheY-like_superfamily"/>
</dbReference>
<dbReference type="EMBL" id="DTKL01000079">
    <property type="protein sequence ID" value="HGY95528.1"/>
    <property type="molecule type" value="Genomic_DNA"/>
</dbReference>
<dbReference type="Gene3D" id="3.40.50.2300">
    <property type="match status" value="1"/>
</dbReference>
<feature type="domain" description="Response regulatory" evidence="3">
    <location>
        <begin position="4"/>
        <end position="123"/>
    </location>
</feature>
<evidence type="ECO:0000256" key="2">
    <source>
        <dbReference type="PROSITE-ProRule" id="PRU00169"/>
    </source>
</evidence>
<evidence type="ECO:0000256" key="1">
    <source>
        <dbReference type="ARBA" id="ARBA00022553"/>
    </source>
</evidence>
<dbReference type="GO" id="GO:0000160">
    <property type="term" value="P:phosphorelay signal transduction system"/>
    <property type="evidence" value="ECO:0007669"/>
    <property type="project" value="InterPro"/>
</dbReference>
<dbReference type="InterPro" id="IPR001789">
    <property type="entry name" value="Sig_transdc_resp-reg_receiver"/>
</dbReference>
<dbReference type="Pfam" id="PF00072">
    <property type="entry name" value="Response_reg"/>
    <property type="match status" value="1"/>
</dbReference>
<protein>
    <submittedName>
        <fullName evidence="4">Response regulator</fullName>
    </submittedName>
</protein>
<dbReference type="InterPro" id="IPR050595">
    <property type="entry name" value="Bact_response_regulator"/>
</dbReference>
<comment type="caution">
    <text evidence="4">The sequence shown here is derived from an EMBL/GenBank/DDBJ whole genome shotgun (WGS) entry which is preliminary data.</text>
</comment>
<dbReference type="SMART" id="SM00448">
    <property type="entry name" value="REC"/>
    <property type="match status" value="1"/>
</dbReference>
<sequence length="128" mass="14029">MALNILIVDDSPVMRSFIRKAISLTGLDVGDCYEAGNGEDALRSLTGQWVDLILTDINMPEMNGEELIGRLEADDLLRSIPVIVVSTDATQGRVERLMTMGARGYVTKPFLPETLRDEVEKVLGIAHA</sequence>
<gene>
    <name evidence="4" type="ORF">ENW50_12715</name>
</gene>
<feature type="modified residue" description="4-aspartylphosphate" evidence="2">
    <location>
        <position position="56"/>
    </location>
</feature>
<dbReference type="SUPFAM" id="SSF52172">
    <property type="entry name" value="CheY-like"/>
    <property type="match status" value="1"/>
</dbReference>
<proteinExistence type="predicted"/>
<reference evidence="4" key="1">
    <citation type="journal article" date="2020" name="mSystems">
        <title>Genome- and Community-Level Interaction Insights into Carbon Utilization and Element Cycling Functions of Hydrothermarchaeota in Hydrothermal Sediment.</title>
        <authorList>
            <person name="Zhou Z."/>
            <person name="Liu Y."/>
            <person name="Xu W."/>
            <person name="Pan J."/>
            <person name="Luo Z.H."/>
            <person name="Li M."/>
        </authorList>
    </citation>
    <scope>NUCLEOTIDE SEQUENCE [LARGE SCALE GENOMIC DNA]</scope>
    <source>
        <strain evidence="4">SpSt-855</strain>
    </source>
</reference>
<dbReference type="PROSITE" id="PS50110">
    <property type="entry name" value="RESPONSE_REGULATORY"/>
    <property type="match status" value="1"/>
</dbReference>
<dbReference type="PANTHER" id="PTHR44591:SF25">
    <property type="entry name" value="CHEMOTAXIS TWO-COMPONENT RESPONSE REGULATOR"/>
    <property type="match status" value="1"/>
</dbReference>
<dbReference type="PANTHER" id="PTHR44591">
    <property type="entry name" value="STRESS RESPONSE REGULATOR PROTEIN 1"/>
    <property type="match status" value="1"/>
</dbReference>
<evidence type="ECO:0000259" key="3">
    <source>
        <dbReference type="PROSITE" id="PS50110"/>
    </source>
</evidence>
<dbReference type="AlphaFoldDB" id="A0A7V4XUQ5"/>
<accession>A0A7V4XUQ5</accession>